<feature type="transmembrane region" description="Helical" evidence="1">
    <location>
        <begin position="79"/>
        <end position="103"/>
    </location>
</feature>
<dbReference type="SUPFAM" id="SSF55874">
    <property type="entry name" value="ATPase domain of HSP90 chaperone/DNA topoisomerase II/histidine kinase"/>
    <property type="match status" value="1"/>
</dbReference>
<dbReference type="InterPro" id="IPR010559">
    <property type="entry name" value="Sig_transdc_His_kin_internal"/>
</dbReference>
<dbReference type="GO" id="GO:0016020">
    <property type="term" value="C:membrane"/>
    <property type="evidence" value="ECO:0007669"/>
    <property type="project" value="InterPro"/>
</dbReference>
<organism evidence="3 4">
    <name type="scientific">Candidatus Limisoma intestinavium</name>
    <dbReference type="NCBI Taxonomy" id="2840856"/>
    <lineage>
        <taxon>Bacteria</taxon>
        <taxon>Pseudomonadati</taxon>
        <taxon>Bacteroidota</taxon>
        <taxon>Bacteroidia</taxon>
        <taxon>Bacteroidales</taxon>
        <taxon>Candidatus Limisoma</taxon>
    </lineage>
</organism>
<dbReference type="AlphaFoldDB" id="A0A9D1LHK0"/>
<evidence type="ECO:0000313" key="4">
    <source>
        <dbReference type="Proteomes" id="UP000824076"/>
    </source>
</evidence>
<dbReference type="Proteomes" id="UP000824076">
    <property type="component" value="Unassembled WGS sequence"/>
</dbReference>
<protein>
    <submittedName>
        <fullName evidence="3">Sensor histidine kinase</fullName>
    </submittedName>
</protein>
<evidence type="ECO:0000313" key="3">
    <source>
        <dbReference type="EMBL" id="HIU39011.1"/>
    </source>
</evidence>
<feature type="transmembrane region" description="Helical" evidence="1">
    <location>
        <begin position="12"/>
        <end position="37"/>
    </location>
</feature>
<sequence length="364" mass="41624">MDRKIHINRATTLTIATHAIILGIVFVLPEIIFSAAIGHRPDGPRYFEIYTHTLLFIATFYINYFILVDKLLFKNHIIAYIITALLFAALMVALSNVAQHLWINVVHDIRPHEMHKHAHHGKNFFIAGIVVRDYVMHLLTIGLSIAVKMGLRWAKFEKMNERIISEQREMELHNLKNQLNPHFLFNTLNNIYALTSIDTAKAQDAILQLSKLLRYTLYENDNREVELNKELLFVRSYIELMKLRLSDNNKLHVEIYDGPTDGLTIAPMMFIALIENAFKHGVSGSHPSNIDIRISLKDSIICCHVENSLFQKQKSDKSGSGIGLSNLTRQLSLLYENKHSYHAGIAGKRYVAELTIDLNKTAKS</sequence>
<proteinExistence type="predicted"/>
<dbReference type="InterPro" id="IPR036890">
    <property type="entry name" value="HATPase_C_sf"/>
</dbReference>
<evidence type="ECO:0000256" key="1">
    <source>
        <dbReference type="SAM" id="Phobius"/>
    </source>
</evidence>
<keyword evidence="1" id="KW-1133">Transmembrane helix</keyword>
<dbReference type="PANTHER" id="PTHR34220">
    <property type="entry name" value="SENSOR HISTIDINE KINASE YPDA"/>
    <property type="match status" value="1"/>
</dbReference>
<keyword evidence="3" id="KW-0418">Kinase</keyword>
<feature type="transmembrane region" description="Helical" evidence="1">
    <location>
        <begin position="123"/>
        <end position="147"/>
    </location>
</feature>
<keyword evidence="1" id="KW-0472">Membrane</keyword>
<name>A0A9D1LHK0_9BACT</name>
<dbReference type="InterPro" id="IPR050640">
    <property type="entry name" value="Bact_2-comp_sensor_kinase"/>
</dbReference>
<accession>A0A9D1LHK0</accession>
<dbReference type="PANTHER" id="PTHR34220:SF7">
    <property type="entry name" value="SENSOR HISTIDINE KINASE YPDA"/>
    <property type="match status" value="1"/>
</dbReference>
<reference evidence="3" key="2">
    <citation type="journal article" date="2021" name="PeerJ">
        <title>Extensive microbial diversity within the chicken gut microbiome revealed by metagenomics and culture.</title>
        <authorList>
            <person name="Gilroy R."/>
            <person name="Ravi A."/>
            <person name="Getino M."/>
            <person name="Pursley I."/>
            <person name="Horton D.L."/>
            <person name="Alikhan N.F."/>
            <person name="Baker D."/>
            <person name="Gharbi K."/>
            <person name="Hall N."/>
            <person name="Watson M."/>
            <person name="Adriaenssens E.M."/>
            <person name="Foster-Nyarko E."/>
            <person name="Jarju S."/>
            <person name="Secka A."/>
            <person name="Antonio M."/>
            <person name="Oren A."/>
            <person name="Chaudhuri R.R."/>
            <person name="La Ragione R."/>
            <person name="Hildebrand F."/>
            <person name="Pallen M.J."/>
        </authorList>
    </citation>
    <scope>NUCLEOTIDE SEQUENCE</scope>
    <source>
        <strain evidence="3">17073</strain>
    </source>
</reference>
<keyword evidence="1" id="KW-0812">Transmembrane</keyword>
<comment type="caution">
    <text evidence="3">The sequence shown here is derived from an EMBL/GenBank/DDBJ whole genome shotgun (WGS) entry which is preliminary data.</text>
</comment>
<feature type="transmembrane region" description="Helical" evidence="1">
    <location>
        <begin position="49"/>
        <end position="67"/>
    </location>
</feature>
<dbReference type="Pfam" id="PF06580">
    <property type="entry name" value="His_kinase"/>
    <property type="match status" value="1"/>
</dbReference>
<gene>
    <name evidence="3" type="ORF">IAD18_05035</name>
</gene>
<evidence type="ECO:0000259" key="2">
    <source>
        <dbReference type="Pfam" id="PF06580"/>
    </source>
</evidence>
<keyword evidence="3" id="KW-0808">Transferase</keyword>
<dbReference type="GO" id="GO:0000155">
    <property type="term" value="F:phosphorelay sensor kinase activity"/>
    <property type="evidence" value="ECO:0007669"/>
    <property type="project" value="InterPro"/>
</dbReference>
<dbReference type="EMBL" id="DVMS01000144">
    <property type="protein sequence ID" value="HIU39011.1"/>
    <property type="molecule type" value="Genomic_DNA"/>
</dbReference>
<reference evidence="3" key="1">
    <citation type="submission" date="2020-10" db="EMBL/GenBank/DDBJ databases">
        <authorList>
            <person name="Gilroy R."/>
        </authorList>
    </citation>
    <scope>NUCLEOTIDE SEQUENCE</scope>
    <source>
        <strain evidence="3">17073</strain>
    </source>
</reference>
<feature type="domain" description="Signal transduction histidine kinase internal region" evidence="2">
    <location>
        <begin position="170"/>
        <end position="247"/>
    </location>
</feature>